<reference evidence="1 2" key="1">
    <citation type="submission" date="2017-08" db="EMBL/GenBank/DDBJ databases">
        <title>Acidophilic green algal genome provides insights into adaptation to an acidic environment.</title>
        <authorList>
            <person name="Hirooka S."/>
            <person name="Hirose Y."/>
            <person name="Kanesaki Y."/>
            <person name="Higuchi S."/>
            <person name="Fujiwara T."/>
            <person name="Onuma R."/>
            <person name="Era A."/>
            <person name="Ohbayashi R."/>
            <person name="Uzuka A."/>
            <person name="Nozaki H."/>
            <person name="Yoshikawa H."/>
            <person name="Miyagishima S.Y."/>
        </authorList>
    </citation>
    <scope>NUCLEOTIDE SEQUENCE [LARGE SCALE GENOMIC DNA]</scope>
    <source>
        <strain evidence="1 2">NIES-2499</strain>
    </source>
</reference>
<accession>A0A250WWT4</accession>
<protein>
    <submittedName>
        <fullName evidence="1">Uncharacterized protein</fullName>
    </submittedName>
</protein>
<gene>
    <name evidence="1" type="ORF">CEUSTIGMA_g2426.t1</name>
</gene>
<dbReference type="EMBL" id="BEGY01000010">
    <property type="protein sequence ID" value="GAX74980.1"/>
    <property type="molecule type" value="Genomic_DNA"/>
</dbReference>
<proteinExistence type="predicted"/>
<dbReference type="Proteomes" id="UP000232323">
    <property type="component" value="Unassembled WGS sequence"/>
</dbReference>
<organism evidence="1 2">
    <name type="scientific">Chlamydomonas eustigma</name>
    <dbReference type="NCBI Taxonomy" id="1157962"/>
    <lineage>
        <taxon>Eukaryota</taxon>
        <taxon>Viridiplantae</taxon>
        <taxon>Chlorophyta</taxon>
        <taxon>core chlorophytes</taxon>
        <taxon>Chlorophyceae</taxon>
        <taxon>CS clade</taxon>
        <taxon>Chlamydomonadales</taxon>
        <taxon>Chlamydomonadaceae</taxon>
        <taxon>Chlamydomonas</taxon>
    </lineage>
</organism>
<evidence type="ECO:0000313" key="2">
    <source>
        <dbReference type="Proteomes" id="UP000232323"/>
    </source>
</evidence>
<keyword evidence="2" id="KW-1185">Reference proteome</keyword>
<evidence type="ECO:0000313" key="1">
    <source>
        <dbReference type="EMBL" id="GAX74980.1"/>
    </source>
</evidence>
<dbReference type="AlphaFoldDB" id="A0A250WWT4"/>
<sequence length="229" mass="25547">MTGRQEQDLFTFSRSNCATEIERISTLSSPLFPYFEETSSGSSVGRAVMRSDTLAPLRKRGFSGPLPHITIPITTSPRDPFDIRCPSSAIIRPSNPAKHSSVSCHLPIRQPGLLDPLNNLGTTFKEYVSHNSDPLQTPQFQTCVSNNSERLNRIIEDLPKPVGRLKLPSLTQMAIPEANRQRPATADQEKSAELMEKDWMKMLCVLTPICDDDEWLRDANKASGCAIFF</sequence>
<comment type="caution">
    <text evidence="1">The sequence shown here is derived from an EMBL/GenBank/DDBJ whole genome shotgun (WGS) entry which is preliminary data.</text>
</comment>
<name>A0A250WWT4_9CHLO</name>